<feature type="domain" description="HAMP" evidence="9">
    <location>
        <begin position="66"/>
        <end position="119"/>
    </location>
</feature>
<dbReference type="CDD" id="cd06225">
    <property type="entry name" value="HAMP"/>
    <property type="match status" value="1"/>
</dbReference>
<dbReference type="Gene3D" id="6.10.340.10">
    <property type="match status" value="1"/>
</dbReference>
<feature type="domain" description="Methyl-accepting transducer" evidence="8">
    <location>
        <begin position="138"/>
        <end position="409"/>
    </location>
</feature>
<dbReference type="PRINTS" id="PR00260">
    <property type="entry name" value="CHEMTRNSDUCR"/>
</dbReference>
<evidence type="ECO:0000313" key="10">
    <source>
        <dbReference type="EMBL" id="MCE5168623.1"/>
    </source>
</evidence>
<evidence type="ECO:0000313" key="11">
    <source>
        <dbReference type="Proteomes" id="UP001199916"/>
    </source>
</evidence>
<keyword evidence="7" id="KW-1133">Transmembrane helix</keyword>
<evidence type="ECO:0000259" key="9">
    <source>
        <dbReference type="PROSITE" id="PS50885"/>
    </source>
</evidence>
<accession>A0ABS8YDV9</accession>
<evidence type="ECO:0000256" key="2">
    <source>
        <dbReference type="ARBA" id="ARBA00022475"/>
    </source>
</evidence>
<dbReference type="Proteomes" id="UP001199916">
    <property type="component" value="Unassembled WGS sequence"/>
</dbReference>
<keyword evidence="4 6" id="KW-0807">Transducer</keyword>
<dbReference type="PANTHER" id="PTHR32089">
    <property type="entry name" value="METHYL-ACCEPTING CHEMOTAXIS PROTEIN MCPB"/>
    <property type="match status" value="1"/>
</dbReference>
<evidence type="ECO:0000259" key="8">
    <source>
        <dbReference type="PROSITE" id="PS50111"/>
    </source>
</evidence>
<reference evidence="10 11" key="1">
    <citation type="submission" date="2021-11" db="EMBL/GenBank/DDBJ databases">
        <title>Draft genome sequence of Paenibacillus profundus YoMME, a new Gram-positive bacteria with exoelectrogenic properties.</title>
        <authorList>
            <person name="Hubenova Y."/>
            <person name="Hubenova E."/>
            <person name="Manasiev Y."/>
            <person name="Peykov S."/>
            <person name="Mitov M."/>
        </authorList>
    </citation>
    <scope>NUCLEOTIDE SEQUENCE [LARGE SCALE GENOMIC DNA]</scope>
    <source>
        <strain evidence="10 11">YoMME</strain>
    </source>
</reference>
<keyword evidence="3 7" id="KW-0472">Membrane</keyword>
<dbReference type="Pfam" id="PF00015">
    <property type="entry name" value="MCPsignal"/>
    <property type="match status" value="1"/>
</dbReference>
<feature type="transmembrane region" description="Helical" evidence="7">
    <location>
        <begin position="12"/>
        <end position="36"/>
    </location>
</feature>
<evidence type="ECO:0000256" key="7">
    <source>
        <dbReference type="SAM" id="Phobius"/>
    </source>
</evidence>
<keyword evidence="7" id="KW-0812">Transmembrane</keyword>
<dbReference type="SMART" id="SM00304">
    <property type="entry name" value="HAMP"/>
    <property type="match status" value="1"/>
</dbReference>
<sequence length="424" mass="45664">MMKFGLQKKMVFGMLIVSGVTYATSGFFIFVLKPYIAPNMGDIAYDAIIFMLGIFWTCLLGWLAASLIVKPLIQLTKAADEAAQGRLSVTLPTYRFQDEVRVLTHSFGKMIHNLQGMIVEIKSSVDITTRNTSMLSDAMTHAAEQIEHISRTAEDMNHGAEQQATWTAQSAASVEEIHASAVAVQERAGETERMTADTLDTLAESEDILKSIIDGMLHAAEAGQASINSVQRLNEQAEQIGDISIAVREIADQTHLLALNASIEAARAGEQGAGFAVIASQVRKLAEQSAAAVSSINERIVHMQSQVVEAVGHITAQVETVSLEAGKKDDAARALNTIAEVTKQASTAVHDIATSVGQQTERFASTLQQTRQMAAVVNEMAAGTRQVASATQEQTAVMEEMAASSDVLRDQASRLKAQIEVFKS</sequence>
<proteinExistence type="inferred from homology"/>
<comment type="similarity">
    <text evidence="5">Belongs to the methyl-accepting chemotaxis (MCP) protein family.</text>
</comment>
<evidence type="ECO:0000256" key="4">
    <source>
        <dbReference type="ARBA" id="ARBA00023224"/>
    </source>
</evidence>
<dbReference type="EMBL" id="JAJNBZ010000002">
    <property type="protein sequence ID" value="MCE5168623.1"/>
    <property type="molecule type" value="Genomic_DNA"/>
</dbReference>
<dbReference type="Gene3D" id="1.10.287.950">
    <property type="entry name" value="Methyl-accepting chemotaxis protein"/>
    <property type="match status" value="1"/>
</dbReference>
<evidence type="ECO:0000256" key="1">
    <source>
        <dbReference type="ARBA" id="ARBA00004236"/>
    </source>
</evidence>
<dbReference type="SUPFAM" id="SSF58104">
    <property type="entry name" value="Methyl-accepting chemotaxis protein (MCP) signaling domain"/>
    <property type="match status" value="1"/>
</dbReference>
<keyword evidence="11" id="KW-1185">Reference proteome</keyword>
<dbReference type="InterPro" id="IPR004089">
    <property type="entry name" value="MCPsignal_dom"/>
</dbReference>
<keyword evidence="2" id="KW-1003">Cell membrane</keyword>
<dbReference type="RefSeq" id="WP_233695842.1">
    <property type="nucleotide sequence ID" value="NZ_JAJNBZ010000002.1"/>
</dbReference>
<dbReference type="InterPro" id="IPR003660">
    <property type="entry name" value="HAMP_dom"/>
</dbReference>
<protein>
    <submittedName>
        <fullName evidence="10">Methyl-accepting chemotaxis protein</fullName>
    </submittedName>
</protein>
<dbReference type="PROSITE" id="PS50885">
    <property type="entry name" value="HAMP"/>
    <property type="match status" value="1"/>
</dbReference>
<evidence type="ECO:0000256" key="3">
    <source>
        <dbReference type="ARBA" id="ARBA00023136"/>
    </source>
</evidence>
<evidence type="ECO:0000256" key="6">
    <source>
        <dbReference type="PROSITE-ProRule" id="PRU00284"/>
    </source>
</evidence>
<dbReference type="PROSITE" id="PS50111">
    <property type="entry name" value="CHEMOTAXIS_TRANSDUC_2"/>
    <property type="match status" value="1"/>
</dbReference>
<dbReference type="InterPro" id="IPR004090">
    <property type="entry name" value="Chemotax_Me-accpt_rcpt"/>
</dbReference>
<dbReference type="PANTHER" id="PTHR32089:SF112">
    <property type="entry name" value="LYSOZYME-LIKE PROTEIN-RELATED"/>
    <property type="match status" value="1"/>
</dbReference>
<name>A0ABS8YDV9_9BACL</name>
<feature type="transmembrane region" description="Helical" evidence="7">
    <location>
        <begin position="48"/>
        <end position="69"/>
    </location>
</feature>
<evidence type="ECO:0000256" key="5">
    <source>
        <dbReference type="ARBA" id="ARBA00029447"/>
    </source>
</evidence>
<comment type="subcellular location">
    <subcellularLocation>
        <location evidence="1">Cell membrane</location>
    </subcellularLocation>
</comment>
<gene>
    <name evidence="10" type="ORF">LQV63_04760</name>
</gene>
<comment type="caution">
    <text evidence="10">The sequence shown here is derived from an EMBL/GenBank/DDBJ whole genome shotgun (WGS) entry which is preliminary data.</text>
</comment>
<organism evidence="10 11">
    <name type="scientific">Paenibacillus profundus</name>
    <dbReference type="NCBI Taxonomy" id="1173085"/>
    <lineage>
        <taxon>Bacteria</taxon>
        <taxon>Bacillati</taxon>
        <taxon>Bacillota</taxon>
        <taxon>Bacilli</taxon>
        <taxon>Bacillales</taxon>
        <taxon>Paenibacillaceae</taxon>
        <taxon>Paenibacillus</taxon>
    </lineage>
</organism>
<dbReference type="SMART" id="SM00283">
    <property type="entry name" value="MA"/>
    <property type="match status" value="1"/>
</dbReference>
<dbReference type="Pfam" id="PF00672">
    <property type="entry name" value="HAMP"/>
    <property type="match status" value="1"/>
</dbReference>